<dbReference type="eggNOG" id="ENOG502RIRG">
    <property type="taxonomic scope" value="Eukaryota"/>
</dbReference>
<feature type="compositionally biased region" description="Basic and acidic residues" evidence="1">
    <location>
        <begin position="11"/>
        <end position="28"/>
    </location>
</feature>
<protein>
    <submittedName>
        <fullName evidence="2">Uncharacterized protein</fullName>
    </submittedName>
</protein>
<accession>B2VZD1</accession>
<feature type="region of interest" description="Disordered" evidence="1">
    <location>
        <begin position="118"/>
        <end position="148"/>
    </location>
</feature>
<dbReference type="EMBL" id="DS231616">
    <property type="protein sequence ID" value="EDU45294.1"/>
    <property type="molecule type" value="Genomic_DNA"/>
</dbReference>
<organism evidence="2 3">
    <name type="scientific">Pyrenophora tritici-repentis (strain Pt-1C-BFP)</name>
    <name type="common">Wheat tan spot fungus</name>
    <name type="synonym">Drechslera tritici-repentis</name>
    <dbReference type="NCBI Taxonomy" id="426418"/>
    <lineage>
        <taxon>Eukaryota</taxon>
        <taxon>Fungi</taxon>
        <taxon>Dikarya</taxon>
        <taxon>Ascomycota</taxon>
        <taxon>Pezizomycotina</taxon>
        <taxon>Dothideomycetes</taxon>
        <taxon>Pleosporomycetidae</taxon>
        <taxon>Pleosporales</taxon>
        <taxon>Pleosporineae</taxon>
        <taxon>Pleosporaceae</taxon>
        <taxon>Pyrenophora</taxon>
    </lineage>
</organism>
<evidence type="ECO:0000313" key="3">
    <source>
        <dbReference type="Proteomes" id="UP000001471"/>
    </source>
</evidence>
<feature type="region of interest" description="Disordered" evidence="1">
    <location>
        <begin position="228"/>
        <end position="337"/>
    </location>
</feature>
<dbReference type="GeneID" id="6340994"/>
<dbReference type="RefSeq" id="XP_001933104.2">
    <property type="nucleotide sequence ID" value="XM_001933069.2"/>
</dbReference>
<evidence type="ECO:0000256" key="1">
    <source>
        <dbReference type="SAM" id="MobiDB-lite"/>
    </source>
</evidence>
<feature type="compositionally biased region" description="Basic and acidic residues" evidence="1">
    <location>
        <begin position="248"/>
        <end position="264"/>
    </location>
</feature>
<sequence>MPSTNVAAKDPTSKPKETKPELKDNDTGRIKNRLECAYETIRSNREAAKKQVVQEDALNEMRQELFPTRKLVDRFWNLLGQRKVKVPEDLRASYIALKSMSLDNLGPKKAAKAAKKAAGKLKAAAKPLNKAQRRTEKKERERKEREANSTTLFLLHDLDGETYDVRKPIAIAEESEEEVAIEHVNFMKNGSSGRPPTLSTPKSVPEKIVPPQVIPPFGLVPDNVVAGVKRKSDDSESVTAIKMPTIEEDAKTDKVDGVKRKADDSEPMTAAKMPRIEDETKTDDTEGKKRNAEDGVKTDEVAEVKGKADDDAKTDDVEGENRKAEDDAKTDGVQEEK</sequence>
<dbReference type="OrthoDB" id="3691136at2759"/>
<reference evidence="3" key="1">
    <citation type="journal article" date="2013" name="G3 (Bethesda)">
        <title>Comparative genomics of a plant-pathogenic fungus, Pyrenophora tritici-repentis, reveals transduplication and the impact of repeat elements on pathogenicity and population divergence.</title>
        <authorList>
            <person name="Manning V.A."/>
            <person name="Pandelova I."/>
            <person name="Dhillon B."/>
            <person name="Wilhelm L.J."/>
            <person name="Goodwin S.B."/>
            <person name="Berlin A.M."/>
            <person name="Figueroa M."/>
            <person name="Freitag M."/>
            <person name="Hane J.K."/>
            <person name="Henrissat B."/>
            <person name="Holman W.H."/>
            <person name="Kodira C.D."/>
            <person name="Martin J."/>
            <person name="Oliver R.P."/>
            <person name="Robbertse B."/>
            <person name="Schackwitz W."/>
            <person name="Schwartz D.C."/>
            <person name="Spatafora J.W."/>
            <person name="Turgeon B.G."/>
            <person name="Yandava C."/>
            <person name="Young S."/>
            <person name="Zhou S."/>
            <person name="Zeng Q."/>
            <person name="Grigoriev I.V."/>
            <person name="Ma L.-J."/>
            <person name="Ciuffetti L.M."/>
        </authorList>
    </citation>
    <scope>NUCLEOTIDE SEQUENCE [LARGE SCALE GENOMIC DNA]</scope>
    <source>
        <strain evidence="3">Pt-1C-BFP</strain>
    </source>
</reference>
<feature type="compositionally biased region" description="Basic and acidic residues" evidence="1">
    <location>
        <begin position="133"/>
        <end position="147"/>
    </location>
</feature>
<dbReference type="KEGG" id="ptrr:6340994"/>
<proteinExistence type="predicted"/>
<feature type="region of interest" description="Disordered" evidence="1">
    <location>
        <begin position="1"/>
        <end position="28"/>
    </location>
</feature>
<dbReference type="Proteomes" id="UP000001471">
    <property type="component" value="Unassembled WGS sequence"/>
</dbReference>
<dbReference type="InParanoid" id="B2VZD1"/>
<gene>
    <name evidence="2" type="ORF">PTRG_02771</name>
</gene>
<evidence type="ECO:0000313" key="2">
    <source>
        <dbReference type="EMBL" id="EDU45294.1"/>
    </source>
</evidence>
<feature type="compositionally biased region" description="Basic and acidic residues" evidence="1">
    <location>
        <begin position="274"/>
        <end position="337"/>
    </location>
</feature>
<feature type="compositionally biased region" description="Low complexity" evidence="1">
    <location>
        <begin position="120"/>
        <end position="130"/>
    </location>
</feature>
<dbReference type="HOGENOM" id="CLU_733926_0_0_1"/>
<name>B2VZD1_PYRTR</name>
<dbReference type="AlphaFoldDB" id="B2VZD1"/>